<dbReference type="EMBL" id="LCAU01000030">
    <property type="protein sequence ID" value="KKR96549.1"/>
    <property type="molecule type" value="Genomic_DNA"/>
</dbReference>
<dbReference type="InterPro" id="IPR001544">
    <property type="entry name" value="Aminotrans_IV"/>
</dbReference>
<dbReference type="Gene3D" id="3.30.470.10">
    <property type="match status" value="1"/>
</dbReference>
<evidence type="ECO:0000256" key="2">
    <source>
        <dbReference type="ARBA" id="ARBA00009320"/>
    </source>
</evidence>
<dbReference type="InterPro" id="IPR043131">
    <property type="entry name" value="BCAT-like_N"/>
</dbReference>
<dbReference type="FunFam" id="3.20.10.10:FF:000002">
    <property type="entry name" value="D-alanine aminotransferase"/>
    <property type="match status" value="1"/>
</dbReference>
<dbReference type="InterPro" id="IPR043132">
    <property type="entry name" value="BCAT-like_C"/>
</dbReference>
<dbReference type="PANTHER" id="PTHR42743">
    <property type="entry name" value="AMINO-ACID AMINOTRANSFERASE"/>
    <property type="match status" value="1"/>
</dbReference>
<dbReference type="PATRIC" id="fig|1618997.3.peg.1200"/>
<comment type="cofactor">
    <cofactor evidence="1">
        <name>pyridoxal 5'-phosphate</name>
        <dbReference type="ChEBI" id="CHEBI:597326"/>
    </cofactor>
</comment>
<accession>A0A0G0V6F6</accession>
<dbReference type="Pfam" id="PF01063">
    <property type="entry name" value="Aminotran_4"/>
    <property type="match status" value="1"/>
</dbReference>
<organism evidence="4 5">
    <name type="scientific">Candidatus Uhrbacteria bacterium GW2011_GWF2_41_16</name>
    <dbReference type="NCBI Taxonomy" id="1618997"/>
    <lineage>
        <taxon>Bacteria</taxon>
        <taxon>Candidatus Uhriibacteriota</taxon>
    </lineage>
</organism>
<dbReference type="GO" id="GO:0008483">
    <property type="term" value="F:transaminase activity"/>
    <property type="evidence" value="ECO:0007669"/>
    <property type="project" value="UniProtKB-KW"/>
</dbReference>
<proteinExistence type="inferred from homology"/>
<keyword evidence="4" id="KW-0808">Transferase</keyword>
<dbReference type="PANTHER" id="PTHR42743:SF10">
    <property type="entry name" value="D-ALANINE AMINOTRANSFERASE"/>
    <property type="match status" value="1"/>
</dbReference>
<dbReference type="AlphaFoldDB" id="A0A0G0V6F6"/>
<keyword evidence="4" id="KW-0032">Aminotransferase</keyword>
<name>A0A0G0V6F6_9BACT</name>
<comment type="caution">
    <text evidence="4">The sequence shown here is derived from an EMBL/GenBank/DDBJ whole genome shotgun (WGS) entry which is preliminary data.</text>
</comment>
<dbReference type="InterPro" id="IPR050571">
    <property type="entry name" value="Class-IV_PLP-Dep_Aminotrnsfr"/>
</dbReference>
<gene>
    <name evidence="4" type="ORF">UU48_C0030G0007</name>
</gene>
<dbReference type="GO" id="GO:0005829">
    <property type="term" value="C:cytosol"/>
    <property type="evidence" value="ECO:0007669"/>
    <property type="project" value="TreeGrafter"/>
</dbReference>
<dbReference type="SUPFAM" id="SSF56752">
    <property type="entry name" value="D-aminoacid aminotransferase-like PLP-dependent enzymes"/>
    <property type="match status" value="1"/>
</dbReference>
<evidence type="ECO:0000256" key="1">
    <source>
        <dbReference type="ARBA" id="ARBA00001933"/>
    </source>
</evidence>
<dbReference type="Gene3D" id="3.20.10.10">
    <property type="entry name" value="D-amino Acid Aminotransferase, subunit A, domain 2"/>
    <property type="match status" value="1"/>
</dbReference>
<sequence>MQLVMIDDKFVDSAKVDSAYFDYGTFFGDGVYEFLRSYNGKIFALDEHLERFQKSLSEIEIDGIDIDVIRKRVLAVFEKYNKPNVKIYFHVTRGAGIREHAKEGLTPRFFLTIDEIEDAGVYHKTGIKVISVPDTRWKRCDIKSLNLLPNVLAKRVAHRQGCAEAIFVDDKGYITEGAASAFFAVFGNVLKTAPLNANILPSVTRHFTLQLASNVGLKVDESQVRISDIAKADELFQAVSSKDITGIIKFDDITIGDGKPGKYAKLLAEEFEKLVKER</sequence>
<evidence type="ECO:0000313" key="5">
    <source>
        <dbReference type="Proteomes" id="UP000034746"/>
    </source>
</evidence>
<reference evidence="4 5" key="1">
    <citation type="journal article" date="2015" name="Nature">
        <title>rRNA introns, odd ribosomes, and small enigmatic genomes across a large radiation of phyla.</title>
        <authorList>
            <person name="Brown C.T."/>
            <person name="Hug L.A."/>
            <person name="Thomas B.C."/>
            <person name="Sharon I."/>
            <person name="Castelle C.J."/>
            <person name="Singh A."/>
            <person name="Wilkins M.J."/>
            <person name="Williams K.H."/>
            <person name="Banfield J.F."/>
        </authorList>
    </citation>
    <scope>NUCLEOTIDE SEQUENCE [LARGE SCALE GENOMIC DNA]</scope>
</reference>
<protein>
    <submittedName>
        <fullName evidence="4">Aminotransferase, class IV superfamily</fullName>
    </submittedName>
</protein>
<evidence type="ECO:0000313" key="4">
    <source>
        <dbReference type="EMBL" id="KKR96549.1"/>
    </source>
</evidence>
<dbReference type="InterPro" id="IPR036038">
    <property type="entry name" value="Aminotransferase-like"/>
</dbReference>
<keyword evidence="3" id="KW-0663">Pyridoxal phosphate</keyword>
<dbReference type="GO" id="GO:0008652">
    <property type="term" value="P:amino acid biosynthetic process"/>
    <property type="evidence" value="ECO:0007669"/>
    <property type="project" value="UniProtKB-ARBA"/>
</dbReference>
<dbReference type="Proteomes" id="UP000034746">
    <property type="component" value="Unassembled WGS sequence"/>
</dbReference>
<dbReference type="GO" id="GO:0046394">
    <property type="term" value="P:carboxylic acid biosynthetic process"/>
    <property type="evidence" value="ECO:0007669"/>
    <property type="project" value="UniProtKB-ARBA"/>
</dbReference>
<evidence type="ECO:0000256" key="3">
    <source>
        <dbReference type="ARBA" id="ARBA00022898"/>
    </source>
</evidence>
<comment type="similarity">
    <text evidence="2">Belongs to the class-IV pyridoxal-phosphate-dependent aminotransferase family.</text>
</comment>